<feature type="transmembrane region" description="Helical" evidence="17">
    <location>
        <begin position="295"/>
        <end position="316"/>
    </location>
</feature>
<keyword evidence="13 17" id="KW-0496">Mitochondrion</keyword>
<keyword evidence="4 16" id="KW-0349">Heme</keyword>
<evidence type="ECO:0000259" key="18">
    <source>
        <dbReference type="PROSITE" id="PS51002"/>
    </source>
</evidence>
<dbReference type="EMBL" id="KC784949">
    <property type="protein sequence ID" value="AGN74068.1"/>
    <property type="molecule type" value="Genomic_DNA"/>
</dbReference>
<comment type="cofactor">
    <cofactor evidence="17">
        <name>heme b</name>
        <dbReference type="ChEBI" id="CHEBI:60344"/>
    </cofactor>
    <text evidence="17">Binds 2 heme groups non-covalently.</text>
</comment>
<keyword evidence="7 16" id="KW-0479">Metal-binding</keyword>
<feature type="transmembrane region" description="Helical" evidence="17">
    <location>
        <begin position="31"/>
        <end position="58"/>
    </location>
</feature>
<feature type="transmembrane region" description="Helical" evidence="17">
    <location>
        <begin position="224"/>
        <end position="250"/>
    </location>
</feature>
<dbReference type="FunFam" id="1.20.810.10:FF:000006">
    <property type="entry name" value="Cytochrome b"/>
    <property type="match status" value="1"/>
</dbReference>
<dbReference type="SUPFAM" id="SSF81342">
    <property type="entry name" value="Transmembrane di-heme cytochromes"/>
    <property type="match status" value="1"/>
</dbReference>
<evidence type="ECO:0000256" key="12">
    <source>
        <dbReference type="ARBA" id="ARBA00023075"/>
    </source>
</evidence>
<keyword evidence="9 17" id="KW-0249">Electron transport</keyword>
<dbReference type="PROSITE" id="PS51002">
    <property type="entry name" value="CYTB_NTER"/>
    <property type="match status" value="1"/>
</dbReference>
<sequence>MARRLSILKQPIFSTFNNHLIDYPTPSNISYWWSFGSLAGLRLFIQIITGVFLAMHYTPHVDLAFSSVEHIMRDVKGGWLLRYMHANGASMFFIVVYLHIFRGLYYGSYSSPRELVWCLGVVILLLMIITAFIGYVLPWGQMSFWGATVITSLASAIPVVGDTIVTWLWGGFSVDNATLNRFFSLHYLLPFIIAAAAIIHLAALHQYGSNNPLGINSSVDKISFYPYIYVKDLVCWVAFAIFFSISIFYAPNVLGHPDNYIPANPMSTPAHIVPEWYFLPVYAILRSIPNKLGGVAAIGLVFVSLFALPFINTSYVRSSSFRPIHQKLFWLLSADCLLLGWIGCQPVEAPYVTIGQIASVGFFSYFAITPILGELEAKLIQNFNVCEDLSPRKLSHIFRNSIHVVK</sequence>
<dbReference type="CDD" id="cd00290">
    <property type="entry name" value="cytochrome_b_C"/>
    <property type="match status" value="1"/>
</dbReference>
<proteinExistence type="inferred from homology"/>
<feature type="transmembrane region" description="Helical" evidence="17">
    <location>
        <begin position="349"/>
        <end position="368"/>
    </location>
</feature>
<evidence type="ECO:0000256" key="5">
    <source>
        <dbReference type="ARBA" id="ARBA00022660"/>
    </source>
</evidence>
<reference evidence="20" key="1">
    <citation type="journal article" date="2014" name="Mol. Biol. Evol.">
        <title>350 my of mitochondrial genome stasis in mosses, an early land plant lineage.</title>
        <authorList>
            <person name="Liu Y."/>
            <person name="Medina R."/>
            <person name="Goffinet B."/>
        </authorList>
    </citation>
    <scope>NUCLEOTIDE SEQUENCE</scope>
</reference>
<accession>A0A075DBI6</accession>
<evidence type="ECO:0000256" key="2">
    <source>
        <dbReference type="ARBA" id="ARBA00013531"/>
    </source>
</evidence>
<evidence type="ECO:0000256" key="6">
    <source>
        <dbReference type="ARBA" id="ARBA00022692"/>
    </source>
</evidence>
<keyword evidence="6 17" id="KW-0812">Transmembrane</keyword>
<evidence type="ECO:0000313" key="20">
    <source>
        <dbReference type="EMBL" id="AGN74068.1"/>
    </source>
</evidence>
<feature type="transmembrane region" description="Helical" evidence="17">
    <location>
        <begin position="182"/>
        <end position="203"/>
    </location>
</feature>
<comment type="subcellular location">
    <subcellularLocation>
        <location evidence="1">Mitochondrion inner membrane</location>
        <topology evidence="1">Multi-pass membrane protein</topology>
    </subcellularLocation>
</comment>
<dbReference type="GO" id="GO:0008121">
    <property type="term" value="F:quinol-cytochrome-c reductase activity"/>
    <property type="evidence" value="ECO:0007669"/>
    <property type="project" value="InterPro"/>
</dbReference>
<evidence type="ECO:0000256" key="13">
    <source>
        <dbReference type="ARBA" id="ARBA00023128"/>
    </source>
</evidence>
<evidence type="ECO:0000256" key="4">
    <source>
        <dbReference type="ARBA" id="ARBA00022617"/>
    </source>
</evidence>
<keyword evidence="10 17" id="KW-1133">Transmembrane helix</keyword>
<dbReference type="GO" id="GO:0006122">
    <property type="term" value="P:mitochondrial electron transport, ubiquinol to cytochrome c"/>
    <property type="evidence" value="ECO:0007669"/>
    <property type="project" value="TreeGrafter"/>
</dbReference>
<evidence type="ECO:0000256" key="8">
    <source>
        <dbReference type="ARBA" id="ARBA00022792"/>
    </source>
</evidence>
<dbReference type="Gene3D" id="1.20.810.10">
    <property type="entry name" value="Cytochrome Bc1 Complex, Chain C"/>
    <property type="match status" value="1"/>
</dbReference>
<evidence type="ECO:0000256" key="15">
    <source>
        <dbReference type="PIRSR" id="PIRSR038885-1"/>
    </source>
</evidence>
<dbReference type="InterPro" id="IPR016174">
    <property type="entry name" value="Di-haem_cyt_TM"/>
</dbReference>
<dbReference type="InterPro" id="IPR005798">
    <property type="entry name" value="Cyt_b/b6_C"/>
</dbReference>
<keyword evidence="3 17" id="KW-0813">Transport</keyword>
<comment type="function">
    <text evidence="17">Component of the ubiquinol-cytochrome c reductase complex (complex III or cytochrome b-c1 complex) that is part of the mitochondrial respiratory chain. The b-c1 complex mediates electron transfer from ubiquinol to cytochrome c. Contributes to the generation of a proton gradient across the mitochondrial membrane that is then used for ATP synthesis.</text>
</comment>
<dbReference type="EMBL" id="KC663184">
    <property type="protein sequence ID" value="AHI16088.1"/>
    <property type="molecule type" value="Genomic_DNA"/>
</dbReference>
<evidence type="ECO:0000313" key="21">
    <source>
        <dbReference type="EMBL" id="AHI16088.1"/>
    </source>
</evidence>
<dbReference type="GO" id="GO:0046872">
    <property type="term" value="F:metal ion binding"/>
    <property type="evidence" value="ECO:0007669"/>
    <property type="project" value="UniProtKB-UniRule"/>
</dbReference>
<keyword evidence="8" id="KW-0999">Mitochondrion inner membrane</keyword>
<dbReference type="Pfam" id="PF00032">
    <property type="entry name" value="Cytochrom_B_C"/>
    <property type="match status" value="1"/>
</dbReference>
<evidence type="ECO:0000256" key="9">
    <source>
        <dbReference type="ARBA" id="ARBA00022982"/>
    </source>
</evidence>
<keyword evidence="5 17" id="KW-0679">Respiratory chain</keyword>
<reference evidence="21" key="2">
    <citation type="journal article" date="2014" name="Syst. Biol.">
        <title>Mitochondrial Phylogenomics of Early Land Plants: Mitigating the Effects of Saturation, Compositional Heterogeneity, and Codon-usage Bias.</title>
        <authorList>
            <person name="Liu Y."/>
            <person name="Cox C.J."/>
            <person name="Wang W."/>
            <person name="Goffinet B."/>
        </authorList>
    </citation>
    <scope>NUCLEOTIDE SEQUENCE</scope>
</reference>
<dbReference type="PANTHER" id="PTHR19271">
    <property type="entry name" value="CYTOCHROME B"/>
    <property type="match status" value="1"/>
</dbReference>
<protein>
    <recommendedName>
        <fullName evidence="2 17">Cytochrome b</fullName>
    </recommendedName>
</protein>
<dbReference type="GO" id="GO:0045275">
    <property type="term" value="C:respiratory chain complex III"/>
    <property type="evidence" value="ECO:0007669"/>
    <property type="project" value="InterPro"/>
</dbReference>
<dbReference type="GO" id="GO:0016491">
    <property type="term" value="F:oxidoreductase activity"/>
    <property type="evidence" value="ECO:0007669"/>
    <property type="project" value="UniProtKB-UniRule"/>
</dbReference>
<evidence type="ECO:0000256" key="3">
    <source>
        <dbReference type="ARBA" id="ARBA00022448"/>
    </source>
</evidence>
<dbReference type="AlphaFoldDB" id="A0A075DBI6"/>
<dbReference type="PROSITE" id="PS51003">
    <property type="entry name" value="CYTB_CTER"/>
    <property type="match status" value="1"/>
</dbReference>
<gene>
    <name evidence="21" type="primary">cob</name>
    <name evidence="20" type="ORF">PtcyM_p26</name>
</gene>
<feature type="binding site" description="axial binding residue" evidence="16">
    <location>
        <position position="200"/>
    </location>
    <ligand>
        <name>heme b</name>
        <dbReference type="ChEBI" id="CHEBI:60344"/>
        <label>b566</label>
    </ligand>
    <ligandPart>
        <name>Fe</name>
        <dbReference type="ChEBI" id="CHEBI:18248"/>
    </ligandPart>
</feature>
<feature type="binding site" evidence="15">
    <location>
        <position position="205"/>
    </location>
    <ligand>
        <name>a ubiquinone</name>
        <dbReference type="ChEBI" id="CHEBI:16389"/>
    </ligand>
</feature>
<evidence type="ECO:0000256" key="10">
    <source>
        <dbReference type="ARBA" id="ARBA00022989"/>
    </source>
</evidence>
<evidence type="ECO:0000256" key="7">
    <source>
        <dbReference type="ARBA" id="ARBA00022723"/>
    </source>
</evidence>
<geneLocation type="mitochondrion" evidence="21"/>
<dbReference type="GO" id="GO:0005743">
    <property type="term" value="C:mitochondrial inner membrane"/>
    <property type="evidence" value="ECO:0007669"/>
    <property type="project" value="UniProtKB-SubCell"/>
</dbReference>
<evidence type="ECO:0000256" key="1">
    <source>
        <dbReference type="ARBA" id="ARBA00004448"/>
    </source>
</evidence>
<comment type="cofactor">
    <cofactor evidence="16">
        <name>heme</name>
        <dbReference type="ChEBI" id="CHEBI:30413"/>
    </cofactor>
    <text evidence="16">Binds 2 heme groups non-covalently.</text>
</comment>
<dbReference type="GeneID" id="19906836"/>
<dbReference type="RefSeq" id="YP_009047316.1">
    <property type="nucleotide sequence ID" value="NC_024514.1"/>
</dbReference>
<dbReference type="PANTHER" id="PTHR19271:SF16">
    <property type="entry name" value="CYTOCHROME B"/>
    <property type="match status" value="1"/>
</dbReference>
<feature type="domain" description="Cytochrome b/b6 C-terminal region profile" evidence="19">
    <location>
        <begin position="214"/>
        <end position="383"/>
    </location>
</feature>
<feature type="transmembrane region" description="Helical" evidence="17">
    <location>
        <begin position="79"/>
        <end position="102"/>
    </location>
</feature>
<evidence type="ECO:0000259" key="19">
    <source>
        <dbReference type="PROSITE" id="PS51003"/>
    </source>
</evidence>
<feature type="binding site" description="axial binding residue" evidence="16">
    <location>
        <position position="186"/>
    </location>
    <ligand>
        <name>heme b</name>
        <dbReference type="ChEBI" id="CHEBI:60344"/>
        <label>b562</label>
    </ligand>
    <ligandPart>
        <name>Fe</name>
        <dbReference type="ChEBI" id="CHEBI:18248"/>
    </ligandPart>
</feature>
<feature type="binding site" description="axial binding residue" evidence="16">
    <location>
        <position position="85"/>
    </location>
    <ligand>
        <name>heme b</name>
        <dbReference type="ChEBI" id="CHEBI:60344"/>
        <label>b562</label>
    </ligand>
    <ligandPart>
        <name>Fe</name>
        <dbReference type="ChEBI" id="CHEBI:18248"/>
    </ligandPart>
</feature>
<dbReference type="InterPro" id="IPR048259">
    <property type="entry name" value="Cytochrome_b_N_euk/bac"/>
</dbReference>
<feature type="domain" description="Cytochrome b/b6 N-terminal region profile" evidence="18">
    <location>
        <begin position="1"/>
        <end position="213"/>
    </location>
</feature>
<feature type="transmembrane region" description="Helical" evidence="17">
    <location>
        <begin position="144"/>
        <end position="170"/>
    </location>
</feature>
<dbReference type="CDD" id="cd00284">
    <property type="entry name" value="Cytochrome_b_N"/>
    <property type="match status" value="1"/>
</dbReference>
<dbReference type="InterPro" id="IPR048260">
    <property type="entry name" value="Cytochrome_b_C_euk/bac"/>
</dbReference>
<dbReference type="SUPFAM" id="SSF81648">
    <property type="entry name" value="a domain/subunit of cytochrome bc1 complex (Ubiquinol-cytochrome c reductase)"/>
    <property type="match status" value="1"/>
</dbReference>
<evidence type="ECO:0000256" key="16">
    <source>
        <dbReference type="PIRSR" id="PIRSR038885-2"/>
    </source>
</evidence>
<dbReference type="InterPro" id="IPR036150">
    <property type="entry name" value="Cyt_b/b6_C_sf"/>
</dbReference>
<comment type="similarity">
    <text evidence="17">Belongs to the cytochrome b family.</text>
</comment>
<organism evidence="21">
    <name type="scientific">Ptychomnion cygnisetum</name>
    <dbReference type="NCBI Taxonomy" id="245469"/>
    <lineage>
        <taxon>Eukaryota</taxon>
        <taxon>Viridiplantae</taxon>
        <taxon>Streptophyta</taxon>
        <taxon>Embryophyta</taxon>
        <taxon>Bryophyta</taxon>
        <taxon>Bryophytina</taxon>
        <taxon>Bryopsida</taxon>
        <taxon>Bryidae</taxon>
        <taxon>Hypnanae</taxon>
        <taxon>Ptychomniales</taxon>
        <taxon>Ptychomniaceae</taxon>
        <taxon>Ptychomnion</taxon>
    </lineage>
</organism>
<feature type="binding site" description="axial binding residue" evidence="16">
    <location>
        <position position="99"/>
    </location>
    <ligand>
        <name>heme b</name>
        <dbReference type="ChEBI" id="CHEBI:60344"/>
        <label>b566</label>
    </ligand>
    <ligandPart>
        <name>Fe</name>
        <dbReference type="ChEBI" id="CHEBI:18248"/>
    </ligandPart>
</feature>
<dbReference type="Pfam" id="PF00033">
    <property type="entry name" value="Cytochrome_B"/>
    <property type="match status" value="1"/>
</dbReference>
<dbReference type="InterPro" id="IPR030689">
    <property type="entry name" value="Cytochrome_b"/>
</dbReference>
<dbReference type="InterPro" id="IPR027387">
    <property type="entry name" value="Cytb/b6-like_sf"/>
</dbReference>
<dbReference type="InterPro" id="IPR005797">
    <property type="entry name" value="Cyt_b/b6_N"/>
</dbReference>
<evidence type="ECO:0000256" key="17">
    <source>
        <dbReference type="RuleBase" id="RU362117"/>
    </source>
</evidence>
<name>A0A075DBI6_9BRYO</name>
<evidence type="ECO:0000256" key="14">
    <source>
        <dbReference type="ARBA" id="ARBA00023136"/>
    </source>
</evidence>
<dbReference type="PIRSF" id="PIRSF038885">
    <property type="entry name" value="COB"/>
    <property type="match status" value="1"/>
</dbReference>
<keyword evidence="12" id="KW-0830">Ubiquinone</keyword>
<keyword evidence="14 17" id="KW-0472">Membrane</keyword>
<evidence type="ECO:0000256" key="11">
    <source>
        <dbReference type="ARBA" id="ARBA00023004"/>
    </source>
</evidence>
<keyword evidence="11 16" id="KW-0408">Iron</keyword>
<feature type="transmembrane region" description="Helical" evidence="17">
    <location>
        <begin position="114"/>
        <end position="137"/>
    </location>
</feature>